<accession>A0A067JPA8</accession>
<evidence type="ECO:0000256" key="10">
    <source>
        <dbReference type="ARBA" id="ARBA00023180"/>
    </source>
</evidence>
<keyword evidence="13" id="KW-1185">Reference proteome</keyword>
<dbReference type="GO" id="GO:0004714">
    <property type="term" value="F:transmembrane receptor protein tyrosine kinase activity"/>
    <property type="evidence" value="ECO:0007669"/>
    <property type="project" value="InterPro"/>
</dbReference>
<evidence type="ECO:0000313" key="13">
    <source>
        <dbReference type="Proteomes" id="UP000027138"/>
    </source>
</evidence>
<evidence type="ECO:0000256" key="7">
    <source>
        <dbReference type="ARBA" id="ARBA00022840"/>
    </source>
</evidence>
<dbReference type="OrthoDB" id="1720310at2759"/>
<evidence type="ECO:0000256" key="9">
    <source>
        <dbReference type="ARBA" id="ARBA00023136"/>
    </source>
</evidence>
<dbReference type="Proteomes" id="UP000027138">
    <property type="component" value="Unassembled WGS sequence"/>
</dbReference>
<dbReference type="EMBL" id="KK915096">
    <property type="protein sequence ID" value="KDP24658.1"/>
    <property type="molecule type" value="Genomic_DNA"/>
</dbReference>
<keyword evidence="2" id="KW-0723">Serine/threonine-protein kinase</keyword>
<dbReference type="FunFam" id="2.60.120.430:FF:000003">
    <property type="entry name" value="FERONIA receptor-like kinase"/>
    <property type="match status" value="1"/>
</dbReference>
<evidence type="ECO:0000256" key="3">
    <source>
        <dbReference type="ARBA" id="ARBA00022679"/>
    </source>
</evidence>
<evidence type="ECO:0000313" key="12">
    <source>
        <dbReference type="EMBL" id="KDP24658.1"/>
    </source>
</evidence>
<comment type="subcellular location">
    <subcellularLocation>
        <location evidence="1">Membrane</location>
        <topology evidence="1">Single-pass type I membrane protein</topology>
    </subcellularLocation>
</comment>
<dbReference type="GO" id="GO:0016020">
    <property type="term" value="C:membrane"/>
    <property type="evidence" value="ECO:0007669"/>
    <property type="project" value="UniProtKB-SubCell"/>
</dbReference>
<proteinExistence type="predicted"/>
<keyword evidence="5" id="KW-0732">Signal</keyword>
<sequence length="264" mass="29205">MGFINVSVCSLFSVFLILTKLISRASLFINFLPCITAINNSTPYDPTEIFLLNCGASFDTTSLDGRNWVSDFNSKFLAFNSQISSLEYTASLQDPSVTQVPFMTARISQSKFIYVFPVSPGSKFVRLYFYPVASSNLDISKSFFSVEANDYTLLSNFSASLTVSAMQPPAAAIVKEFIITIQVNQMLNITFNPSLKSFAFINGIEIVSMPDSLYIHGNDSPLTNVGIDYPFYLDNTTALETVYRLNVGGLHIDGSGDGRRIRQK</sequence>
<dbReference type="STRING" id="180498.A0A067JPA8"/>
<dbReference type="InterPro" id="IPR045272">
    <property type="entry name" value="ANXUR1/2-like"/>
</dbReference>
<feature type="domain" description="Malectin-like" evidence="11">
    <location>
        <begin position="52"/>
        <end position="249"/>
    </location>
</feature>
<dbReference type="Pfam" id="PF12819">
    <property type="entry name" value="Malectin_like"/>
    <property type="match status" value="1"/>
</dbReference>
<dbReference type="AlphaFoldDB" id="A0A067JPA8"/>
<name>A0A067JPA8_JATCU</name>
<dbReference type="GO" id="GO:0005524">
    <property type="term" value="F:ATP binding"/>
    <property type="evidence" value="ECO:0007669"/>
    <property type="project" value="UniProtKB-KW"/>
</dbReference>
<evidence type="ECO:0000256" key="2">
    <source>
        <dbReference type="ARBA" id="ARBA00022527"/>
    </source>
</evidence>
<gene>
    <name evidence="12" type="ORF">JCGZ_26517</name>
</gene>
<evidence type="ECO:0000256" key="5">
    <source>
        <dbReference type="ARBA" id="ARBA00022729"/>
    </source>
</evidence>
<evidence type="ECO:0000256" key="4">
    <source>
        <dbReference type="ARBA" id="ARBA00022692"/>
    </source>
</evidence>
<evidence type="ECO:0000256" key="6">
    <source>
        <dbReference type="ARBA" id="ARBA00022741"/>
    </source>
</evidence>
<keyword evidence="4" id="KW-0812">Transmembrane</keyword>
<keyword evidence="9" id="KW-0472">Membrane</keyword>
<evidence type="ECO:0000259" key="11">
    <source>
        <dbReference type="Pfam" id="PF12819"/>
    </source>
</evidence>
<dbReference type="PANTHER" id="PTHR34590:SF5">
    <property type="entry name" value="OS04G0586500 PROTEIN"/>
    <property type="match status" value="1"/>
</dbReference>
<keyword evidence="10" id="KW-0325">Glycoprotein</keyword>
<evidence type="ECO:0000256" key="8">
    <source>
        <dbReference type="ARBA" id="ARBA00022989"/>
    </source>
</evidence>
<organism evidence="12 13">
    <name type="scientific">Jatropha curcas</name>
    <name type="common">Barbados nut</name>
    <dbReference type="NCBI Taxonomy" id="180498"/>
    <lineage>
        <taxon>Eukaryota</taxon>
        <taxon>Viridiplantae</taxon>
        <taxon>Streptophyta</taxon>
        <taxon>Embryophyta</taxon>
        <taxon>Tracheophyta</taxon>
        <taxon>Spermatophyta</taxon>
        <taxon>Magnoliopsida</taxon>
        <taxon>eudicotyledons</taxon>
        <taxon>Gunneridae</taxon>
        <taxon>Pentapetalae</taxon>
        <taxon>rosids</taxon>
        <taxon>fabids</taxon>
        <taxon>Malpighiales</taxon>
        <taxon>Euphorbiaceae</taxon>
        <taxon>Crotonoideae</taxon>
        <taxon>Jatropheae</taxon>
        <taxon>Jatropha</taxon>
    </lineage>
</organism>
<dbReference type="PANTHER" id="PTHR34590">
    <property type="entry name" value="OS03G0124300 PROTEIN-RELATED"/>
    <property type="match status" value="1"/>
</dbReference>
<keyword evidence="3" id="KW-0808">Transferase</keyword>
<protein>
    <recommendedName>
        <fullName evidence="11">Malectin-like domain-containing protein</fullName>
    </recommendedName>
</protein>
<reference evidence="12 13" key="1">
    <citation type="journal article" date="2014" name="PLoS ONE">
        <title>Global Analysis of Gene Expression Profiles in Physic Nut (Jatropha curcas L.) Seedlings Exposed to Salt Stress.</title>
        <authorList>
            <person name="Zhang L."/>
            <person name="Zhang C."/>
            <person name="Wu P."/>
            <person name="Chen Y."/>
            <person name="Li M."/>
            <person name="Jiang H."/>
            <person name="Wu G."/>
        </authorList>
    </citation>
    <scope>NUCLEOTIDE SEQUENCE [LARGE SCALE GENOMIC DNA]</scope>
    <source>
        <strain evidence="13">cv. GZQX0401</strain>
        <tissue evidence="12">Young leaves</tissue>
    </source>
</reference>
<keyword evidence="8" id="KW-1133">Transmembrane helix</keyword>
<keyword evidence="7" id="KW-0067">ATP-binding</keyword>
<dbReference type="InterPro" id="IPR024788">
    <property type="entry name" value="Malectin-like_Carb-bd_dom"/>
</dbReference>
<evidence type="ECO:0000256" key="1">
    <source>
        <dbReference type="ARBA" id="ARBA00004479"/>
    </source>
</evidence>
<keyword evidence="2" id="KW-0418">Kinase</keyword>
<dbReference type="GO" id="GO:0004674">
    <property type="term" value="F:protein serine/threonine kinase activity"/>
    <property type="evidence" value="ECO:0007669"/>
    <property type="project" value="UniProtKB-KW"/>
</dbReference>
<keyword evidence="6" id="KW-0547">Nucleotide-binding</keyword>
<dbReference type="Gene3D" id="2.60.120.430">
    <property type="entry name" value="Galactose-binding lectin"/>
    <property type="match status" value="1"/>
</dbReference>